<dbReference type="Gene3D" id="3.30.30.10">
    <property type="entry name" value="Knottin, scorpion toxin-like"/>
    <property type="match status" value="1"/>
</dbReference>
<evidence type="ECO:0000313" key="5">
    <source>
        <dbReference type="EMBL" id="KAG2570721.1"/>
    </source>
</evidence>
<gene>
    <name evidence="5" type="ORF">PVAP13_7KG023600</name>
</gene>
<dbReference type="InterPro" id="IPR036574">
    <property type="entry name" value="Scorpion_toxin-like_sf"/>
</dbReference>
<keyword evidence="3" id="KW-1133">Transmembrane helix</keyword>
<dbReference type="GO" id="GO:0006952">
    <property type="term" value="P:defense response"/>
    <property type="evidence" value="ECO:0007669"/>
    <property type="project" value="InterPro"/>
</dbReference>
<dbReference type="Proteomes" id="UP000823388">
    <property type="component" value="Chromosome 7K"/>
</dbReference>
<evidence type="ECO:0000256" key="3">
    <source>
        <dbReference type="SAM" id="Phobius"/>
    </source>
</evidence>
<evidence type="ECO:0000313" key="6">
    <source>
        <dbReference type="Proteomes" id="UP000823388"/>
    </source>
</evidence>
<keyword evidence="3" id="KW-0472">Membrane</keyword>
<dbReference type="EMBL" id="CM029049">
    <property type="protein sequence ID" value="KAG2570721.1"/>
    <property type="molecule type" value="Genomic_DNA"/>
</dbReference>
<evidence type="ECO:0000256" key="2">
    <source>
        <dbReference type="ARBA" id="ARBA00023157"/>
    </source>
</evidence>
<dbReference type="CDD" id="cd00107">
    <property type="entry name" value="Knot1"/>
    <property type="match status" value="1"/>
</dbReference>
<keyword evidence="6" id="KW-1185">Reference proteome</keyword>
<feature type="domain" description="Knottins-like" evidence="4">
    <location>
        <begin position="69"/>
        <end position="114"/>
    </location>
</feature>
<dbReference type="AlphaFoldDB" id="A0A8T0Q754"/>
<dbReference type="PANTHER" id="PTHR33147">
    <property type="entry name" value="DEFENSIN-LIKE PROTEIN 1"/>
    <property type="match status" value="1"/>
</dbReference>
<dbReference type="Pfam" id="PF00304">
    <property type="entry name" value="Gamma-thionin"/>
    <property type="match status" value="1"/>
</dbReference>
<dbReference type="PANTHER" id="PTHR33147:SF26">
    <property type="entry name" value="DEFENSIN-LIKE PROTEIN 7-RELATED"/>
    <property type="match status" value="1"/>
</dbReference>
<protein>
    <recommendedName>
        <fullName evidence="4">Knottins-like domain-containing protein</fullName>
    </recommendedName>
</protein>
<comment type="caution">
    <text evidence="5">The sequence shown here is derived from an EMBL/GenBank/DDBJ whole genome shotgun (WGS) entry which is preliminary data.</text>
</comment>
<sequence length="114" mass="12856">MLLPSAYISRKRCACSEAPLDKLCFNKFQESTFLWRHCKMESSRKFFPAVVLLLLIIAATDMAAVQARECEKDSAKFVGLCMNVDNCANVCRGEGFVSARCSTFRRRCVCIKPC</sequence>
<name>A0A8T0Q754_PANVG</name>
<proteinExistence type="predicted"/>
<dbReference type="PROSITE" id="PS00940">
    <property type="entry name" value="GAMMA_THIONIN"/>
    <property type="match status" value="1"/>
</dbReference>
<organism evidence="5 6">
    <name type="scientific">Panicum virgatum</name>
    <name type="common">Blackwell switchgrass</name>
    <dbReference type="NCBI Taxonomy" id="38727"/>
    <lineage>
        <taxon>Eukaryota</taxon>
        <taxon>Viridiplantae</taxon>
        <taxon>Streptophyta</taxon>
        <taxon>Embryophyta</taxon>
        <taxon>Tracheophyta</taxon>
        <taxon>Spermatophyta</taxon>
        <taxon>Magnoliopsida</taxon>
        <taxon>Liliopsida</taxon>
        <taxon>Poales</taxon>
        <taxon>Poaceae</taxon>
        <taxon>PACMAD clade</taxon>
        <taxon>Panicoideae</taxon>
        <taxon>Panicodae</taxon>
        <taxon>Paniceae</taxon>
        <taxon>Panicinae</taxon>
        <taxon>Panicum</taxon>
        <taxon>Panicum sect. Hiantes</taxon>
    </lineage>
</organism>
<accession>A0A8T0Q754</accession>
<evidence type="ECO:0000256" key="1">
    <source>
        <dbReference type="ARBA" id="ARBA00022729"/>
    </source>
</evidence>
<feature type="transmembrane region" description="Helical" evidence="3">
    <location>
        <begin position="46"/>
        <end position="65"/>
    </location>
</feature>
<evidence type="ECO:0000259" key="4">
    <source>
        <dbReference type="SMART" id="SM00505"/>
    </source>
</evidence>
<keyword evidence="3" id="KW-0812">Transmembrane</keyword>
<dbReference type="InterPro" id="IPR003614">
    <property type="entry name" value="Knottins"/>
</dbReference>
<dbReference type="SMART" id="SM00505">
    <property type="entry name" value="Knot1"/>
    <property type="match status" value="1"/>
</dbReference>
<keyword evidence="2" id="KW-1015">Disulfide bond</keyword>
<dbReference type="SUPFAM" id="SSF57095">
    <property type="entry name" value="Scorpion toxin-like"/>
    <property type="match status" value="1"/>
</dbReference>
<keyword evidence="1" id="KW-0732">Signal</keyword>
<reference evidence="5" key="1">
    <citation type="submission" date="2020-05" db="EMBL/GenBank/DDBJ databases">
        <title>WGS assembly of Panicum virgatum.</title>
        <authorList>
            <person name="Lovell J.T."/>
            <person name="Jenkins J."/>
            <person name="Shu S."/>
            <person name="Juenger T.E."/>
            <person name="Schmutz J."/>
        </authorList>
    </citation>
    <scope>NUCLEOTIDE SEQUENCE</scope>
    <source>
        <strain evidence="5">AP13</strain>
    </source>
</reference>
<dbReference type="InterPro" id="IPR008176">
    <property type="entry name" value="Defensin_plant"/>
</dbReference>